<dbReference type="EMBL" id="JASTZU010000011">
    <property type="protein sequence ID" value="MDL4839161.1"/>
    <property type="molecule type" value="Genomic_DNA"/>
</dbReference>
<dbReference type="Proteomes" id="UP001235343">
    <property type="component" value="Unassembled WGS sequence"/>
</dbReference>
<comment type="caution">
    <text evidence="15">The sequence shown here is derived from an EMBL/GenBank/DDBJ whole genome shotgun (WGS) entry which is preliminary data.</text>
</comment>
<dbReference type="Gene3D" id="3.90.870.10">
    <property type="entry name" value="DHBP synthase"/>
    <property type="match status" value="1"/>
</dbReference>
<evidence type="ECO:0000259" key="14">
    <source>
        <dbReference type="PROSITE" id="PS51163"/>
    </source>
</evidence>
<evidence type="ECO:0000256" key="10">
    <source>
        <dbReference type="ARBA" id="ARBA00022840"/>
    </source>
</evidence>
<keyword evidence="7 13" id="KW-0819">tRNA processing</keyword>
<evidence type="ECO:0000256" key="9">
    <source>
        <dbReference type="ARBA" id="ARBA00022741"/>
    </source>
</evidence>
<dbReference type="PIRSF" id="PIRSF004930">
    <property type="entry name" value="Tln_factor_SUA5"/>
    <property type="match status" value="1"/>
</dbReference>
<dbReference type="Gene3D" id="3.40.50.11030">
    <property type="entry name" value="Threonylcarbamoyl-AMP synthase, C-terminal domain"/>
    <property type="match status" value="1"/>
</dbReference>
<evidence type="ECO:0000256" key="11">
    <source>
        <dbReference type="ARBA" id="ARBA00029774"/>
    </source>
</evidence>
<dbReference type="EC" id="2.7.7.87" evidence="3 13"/>
<name>A0ABT7L052_9BACI</name>
<feature type="domain" description="YrdC-like" evidence="14">
    <location>
        <begin position="18"/>
        <end position="204"/>
    </location>
</feature>
<reference evidence="15 16" key="1">
    <citation type="submission" date="2023-06" db="EMBL/GenBank/DDBJ databases">
        <title>Aquibacillus rhizosphaerae LR5S19.</title>
        <authorList>
            <person name="Sun J.-Q."/>
        </authorList>
    </citation>
    <scope>NUCLEOTIDE SEQUENCE [LARGE SCALE GENOMIC DNA]</scope>
    <source>
        <strain evidence="15 16">LR5S19</strain>
    </source>
</reference>
<evidence type="ECO:0000256" key="8">
    <source>
        <dbReference type="ARBA" id="ARBA00022695"/>
    </source>
</evidence>
<dbReference type="SUPFAM" id="SSF55821">
    <property type="entry name" value="YrdC/RibB"/>
    <property type="match status" value="1"/>
</dbReference>
<dbReference type="InterPro" id="IPR017945">
    <property type="entry name" value="DHBP_synth_RibB-like_a/b_dom"/>
</dbReference>
<sequence>MKKETKYWKIDKIKDDHKIAMEEAAQLIKDQEVVAFPTETVYGLGADATNEQAVAKIFVAKGRPSDNPLIVHVADEHQIEQYVTSIPDIARNLIKAFMPGPLTIILKSNGKIAKNVTAGLDTVAVRIPDHPIALELLRSANLPLAAPSANVSGKPSPTKADHVFHDLNGKIAGIVDGGATGVGLESTVIDCTSEIPVILRPGGITIEDLKQVIGEVMLDPALTKTEDQPKAPGMKYNHYQPDAPLWLINGDANFFQDQINQLVEAGKKVGVMGSVELKSEIQAKMIISCGTRQDLKDIAIHLYDTLRAFKQTDVDIILCETFVETGVGQAIMNRLNKAATRKITQD</sequence>
<evidence type="ECO:0000313" key="15">
    <source>
        <dbReference type="EMBL" id="MDL4839161.1"/>
    </source>
</evidence>
<dbReference type="PANTHER" id="PTHR17490:SF16">
    <property type="entry name" value="THREONYLCARBAMOYL-AMP SYNTHASE"/>
    <property type="match status" value="1"/>
</dbReference>
<dbReference type="Pfam" id="PF03481">
    <property type="entry name" value="Sua5_C"/>
    <property type="match status" value="1"/>
</dbReference>
<dbReference type="InterPro" id="IPR006070">
    <property type="entry name" value="Sua5-like_dom"/>
</dbReference>
<evidence type="ECO:0000313" key="16">
    <source>
        <dbReference type="Proteomes" id="UP001235343"/>
    </source>
</evidence>
<dbReference type="InterPro" id="IPR010923">
    <property type="entry name" value="T(6)A37_SUA5"/>
</dbReference>
<dbReference type="Pfam" id="PF01300">
    <property type="entry name" value="Sua5_yciO_yrdC"/>
    <property type="match status" value="1"/>
</dbReference>
<dbReference type="NCBIfam" id="TIGR00057">
    <property type="entry name" value="L-threonylcarbamoyladenylate synthase"/>
    <property type="match status" value="1"/>
</dbReference>
<evidence type="ECO:0000256" key="6">
    <source>
        <dbReference type="ARBA" id="ARBA00022679"/>
    </source>
</evidence>
<evidence type="ECO:0000256" key="12">
    <source>
        <dbReference type="ARBA" id="ARBA00048366"/>
    </source>
</evidence>
<evidence type="ECO:0000256" key="1">
    <source>
        <dbReference type="ARBA" id="ARBA00004496"/>
    </source>
</evidence>
<comment type="subcellular location">
    <subcellularLocation>
        <location evidence="1 13">Cytoplasm</location>
    </subcellularLocation>
</comment>
<gene>
    <name evidence="15" type="ORF">QQS35_01625</name>
</gene>
<keyword evidence="9 13" id="KW-0547">Nucleotide-binding</keyword>
<evidence type="ECO:0000256" key="5">
    <source>
        <dbReference type="ARBA" id="ARBA00022490"/>
    </source>
</evidence>
<keyword evidence="16" id="KW-1185">Reference proteome</keyword>
<organism evidence="15 16">
    <name type="scientific">Aquibacillus rhizosphaerae</name>
    <dbReference type="NCBI Taxonomy" id="3051431"/>
    <lineage>
        <taxon>Bacteria</taxon>
        <taxon>Bacillati</taxon>
        <taxon>Bacillota</taxon>
        <taxon>Bacilli</taxon>
        <taxon>Bacillales</taxon>
        <taxon>Bacillaceae</taxon>
        <taxon>Aquibacillus</taxon>
    </lineage>
</organism>
<keyword evidence="6 13" id="KW-0808">Transferase</keyword>
<dbReference type="InterPro" id="IPR005145">
    <property type="entry name" value="Sua5_C"/>
</dbReference>
<evidence type="ECO:0000256" key="7">
    <source>
        <dbReference type="ARBA" id="ARBA00022694"/>
    </source>
</evidence>
<evidence type="ECO:0000256" key="13">
    <source>
        <dbReference type="PIRNR" id="PIRNR004930"/>
    </source>
</evidence>
<proteinExistence type="inferred from homology"/>
<dbReference type="InterPro" id="IPR038385">
    <property type="entry name" value="Sua5/YwlC_C"/>
</dbReference>
<dbReference type="PANTHER" id="PTHR17490">
    <property type="entry name" value="SUA5"/>
    <property type="match status" value="1"/>
</dbReference>
<dbReference type="GO" id="GO:0061710">
    <property type="term" value="F:L-threonylcarbamoyladenylate synthase"/>
    <property type="evidence" value="ECO:0007669"/>
    <property type="project" value="UniProtKB-EC"/>
</dbReference>
<keyword evidence="10 13" id="KW-0067">ATP-binding</keyword>
<evidence type="ECO:0000256" key="2">
    <source>
        <dbReference type="ARBA" id="ARBA00007663"/>
    </source>
</evidence>
<evidence type="ECO:0000256" key="4">
    <source>
        <dbReference type="ARBA" id="ARBA00015492"/>
    </source>
</evidence>
<keyword evidence="8 13" id="KW-0548">Nucleotidyltransferase</keyword>
<dbReference type="RefSeq" id="WP_285930007.1">
    <property type="nucleotide sequence ID" value="NZ_JASTZU010000011.1"/>
</dbReference>
<comment type="catalytic activity">
    <reaction evidence="12 13">
        <text>L-threonine + hydrogencarbonate + ATP = L-threonylcarbamoyladenylate + diphosphate + H2O</text>
        <dbReference type="Rhea" id="RHEA:36407"/>
        <dbReference type="ChEBI" id="CHEBI:15377"/>
        <dbReference type="ChEBI" id="CHEBI:17544"/>
        <dbReference type="ChEBI" id="CHEBI:30616"/>
        <dbReference type="ChEBI" id="CHEBI:33019"/>
        <dbReference type="ChEBI" id="CHEBI:57926"/>
        <dbReference type="ChEBI" id="CHEBI:73682"/>
        <dbReference type="EC" id="2.7.7.87"/>
    </reaction>
</comment>
<protein>
    <recommendedName>
        <fullName evidence="4 13">Threonylcarbamoyl-AMP synthase</fullName>
        <shortName evidence="13">TC-AMP synthase</shortName>
        <ecNumber evidence="3 13">2.7.7.87</ecNumber>
    </recommendedName>
    <alternativeName>
        <fullName evidence="11 13">L-threonylcarbamoyladenylate synthase</fullName>
    </alternativeName>
</protein>
<comment type="function">
    <text evidence="13">Required for the formation of a threonylcarbamoyl group on adenosine at position 37 (t(6)A37) in tRNAs that read codons beginning with adenine.</text>
</comment>
<evidence type="ECO:0000256" key="3">
    <source>
        <dbReference type="ARBA" id="ARBA00012584"/>
    </source>
</evidence>
<accession>A0ABT7L052</accession>
<dbReference type="InterPro" id="IPR050156">
    <property type="entry name" value="TC-AMP_synthase_SUA5"/>
</dbReference>
<keyword evidence="5 13" id="KW-0963">Cytoplasm</keyword>
<comment type="similarity">
    <text evidence="2 13">Belongs to the SUA5 family.</text>
</comment>
<dbReference type="PROSITE" id="PS51163">
    <property type="entry name" value="YRDC"/>
    <property type="match status" value="1"/>
</dbReference>